<evidence type="ECO:0008006" key="3">
    <source>
        <dbReference type="Google" id="ProtNLM"/>
    </source>
</evidence>
<dbReference type="Pfam" id="PF10082">
    <property type="entry name" value="BBP2_2"/>
    <property type="match status" value="1"/>
</dbReference>
<sequence length="480" mass="53134">MMVLCNFWFASLAFGISQVAHGCRMMLLPSGRGLEGLEVMKSARGMAVGVLVLVGGLSGPALGQSASEADQKAVGQKNESVRKQKEGLLPPKEALEQKDTDIAPDAYQPKGVDLGAFLLMPKMELDVARNSNIYATNYDAKHDIISTYRPELALNSRFDRHAINALGRVERKEFVTFDKESVTNGLAQLSGRYDVTDRDALNASLTYTHDHEDRGSFDDAGGLRPTEFHYLTLNGSGAFSIGNLTSSLGVTAVKRDWEDTRTSAGITPSHFRNRNELDVTLRESYEFIPGYSWVNEGTLLWRVYQHDADQFGIGRDSSGLRLGTGIGLDISELVRGDFLAGYMRQNYKDERLSDPSGYYVKARLNWSPSKLTTIIPTLERSIEETTANNVSALIRTAVSVTVRHELQRNLILGSTLSYSRDEQKGGNLEADTYEGVVRATYLFNRNLYSSLELGEKHKLTNVDGNGFNQTTAMLRLGLQY</sequence>
<dbReference type="AlphaFoldDB" id="A4TX97"/>
<evidence type="ECO:0000313" key="2">
    <source>
        <dbReference type="EMBL" id="CAM75254.1"/>
    </source>
</evidence>
<feature type="region of interest" description="Disordered" evidence="1">
    <location>
        <begin position="65"/>
        <end position="88"/>
    </location>
</feature>
<gene>
    <name evidence="2" type="ORF">MGR_3515</name>
</gene>
<name>A4TX97_9PROT</name>
<evidence type="ECO:0000256" key="1">
    <source>
        <dbReference type="SAM" id="MobiDB-lite"/>
    </source>
</evidence>
<reference evidence="2" key="1">
    <citation type="journal article" date="2007" name="J. Bacteriol.">
        <title>Comparative genome analysis of four magnetotactic bacteria reveals a complex set of group-specific genes implicated in magnetosome biomineralization and function.</title>
        <authorList>
            <person name="Richter M."/>
            <person name="Kube M."/>
            <person name="Bazylinski D.A."/>
            <person name="Lombardot T."/>
            <person name="Gloeckner F.O."/>
            <person name="Reinhardt R."/>
            <person name="Schueler D."/>
        </authorList>
    </citation>
    <scope>NUCLEOTIDE SEQUENCE</scope>
    <source>
        <strain evidence="2">MSR-1</strain>
    </source>
</reference>
<dbReference type="RefSeq" id="WP_106001530.1">
    <property type="nucleotide sequence ID" value="NZ_CP027527.1"/>
</dbReference>
<dbReference type="InterPro" id="IPR018759">
    <property type="entry name" value="BBP2_2"/>
</dbReference>
<protein>
    <recommendedName>
        <fullName evidence="3">Outer membrane beta-barrel protein</fullName>
    </recommendedName>
</protein>
<dbReference type="EMBL" id="CU459003">
    <property type="protein sequence ID" value="CAM75254.1"/>
    <property type="molecule type" value="Genomic_DNA"/>
</dbReference>
<proteinExistence type="predicted"/>
<accession>A4TX97</accession>
<organism evidence="2">
    <name type="scientific">Magnetospirillum gryphiswaldense</name>
    <dbReference type="NCBI Taxonomy" id="55518"/>
    <lineage>
        <taxon>Bacteria</taxon>
        <taxon>Pseudomonadati</taxon>
        <taxon>Pseudomonadota</taxon>
        <taxon>Alphaproteobacteria</taxon>
        <taxon>Rhodospirillales</taxon>
        <taxon>Rhodospirillaceae</taxon>
        <taxon>Magnetospirillum</taxon>
    </lineage>
</organism>